<protein>
    <submittedName>
        <fullName evidence="2">Uncharacterized protein</fullName>
    </submittedName>
</protein>
<reference evidence="2" key="5">
    <citation type="journal article" date="2021" name="G3 (Bethesda)">
        <title>Aegilops tauschii genome assembly Aet v5.0 features greater sequence contiguity and improved annotation.</title>
        <authorList>
            <person name="Wang L."/>
            <person name="Zhu T."/>
            <person name="Rodriguez J.C."/>
            <person name="Deal K.R."/>
            <person name="Dubcovsky J."/>
            <person name="McGuire P.E."/>
            <person name="Lux T."/>
            <person name="Spannagl M."/>
            <person name="Mayer K.F.X."/>
            <person name="Baldrich P."/>
            <person name="Meyers B.C."/>
            <person name="Huo N."/>
            <person name="Gu Y.Q."/>
            <person name="Zhou H."/>
            <person name="Devos K.M."/>
            <person name="Bennetzen J.L."/>
            <person name="Unver T."/>
            <person name="Budak H."/>
            <person name="Gulick P.J."/>
            <person name="Galiba G."/>
            <person name="Kalapos B."/>
            <person name="Nelson D.R."/>
            <person name="Li P."/>
            <person name="You F.M."/>
            <person name="Luo M.C."/>
            <person name="Dvorak J."/>
        </authorList>
    </citation>
    <scope>NUCLEOTIDE SEQUENCE [LARGE SCALE GENOMIC DNA]</scope>
    <source>
        <strain evidence="2">cv. AL8/78</strain>
    </source>
</reference>
<dbReference type="Gramene" id="AET6Gv20773300.4">
    <property type="protein sequence ID" value="AET6Gv20773300.4"/>
    <property type="gene ID" value="AET6Gv20773300"/>
</dbReference>
<proteinExistence type="predicted"/>
<feature type="region of interest" description="Disordered" evidence="1">
    <location>
        <begin position="1"/>
        <end position="74"/>
    </location>
</feature>
<keyword evidence="3" id="KW-1185">Reference proteome</keyword>
<sequence length="99" mass="10087">ARQGREGGGGVARRAGASYPCRRLPRRAGRGRGVPRGVRGARGRVAGRGRAVAAGGAGQLPAGERRGGRQGEVDAGHRVRAAAQAAAPGSAAERQEMRR</sequence>
<feature type="compositionally biased region" description="Basic and acidic residues" evidence="1">
    <location>
        <begin position="63"/>
        <end position="74"/>
    </location>
</feature>
<feature type="compositionally biased region" description="Gly residues" evidence="1">
    <location>
        <begin position="1"/>
        <end position="11"/>
    </location>
</feature>
<evidence type="ECO:0000256" key="1">
    <source>
        <dbReference type="SAM" id="MobiDB-lite"/>
    </source>
</evidence>
<dbReference type="AlphaFoldDB" id="A0A453PLF8"/>
<name>A0A453PLF8_AEGTS</name>
<dbReference type="EnsemblPlants" id="AET6Gv20773300.4">
    <property type="protein sequence ID" value="AET6Gv20773300.4"/>
    <property type="gene ID" value="AET6Gv20773300"/>
</dbReference>
<reference evidence="2" key="3">
    <citation type="journal article" date="2017" name="Nature">
        <title>Genome sequence of the progenitor of the wheat D genome Aegilops tauschii.</title>
        <authorList>
            <person name="Luo M.C."/>
            <person name="Gu Y.Q."/>
            <person name="Puiu D."/>
            <person name="Wang H."/>
            <person name="Twardziok S.O."/>
            <person name="Deal K.R."/>
            <person name="Huo N."/>
            <person name="Zhu T."/>
            <person name="Wang L."/>
            <person name="Wang Y."/>
            <person name="McGuire P.E."/>
            <person name="Liu S."/>
            <person name="Long H."/>
            <person name="Ramasamy R.K."/>
            <person name="Rodriguez J.C."/>
            <person name="Van S.L."/>
            <person name="Yuan L."/>
            <person name="Wang Z."/>
            <person name="Xia Z."/>
            <person name="Xiao L."/>
            <person name="Anderson O.D."/>
            <person name="Ouyang S."/>
            <person name="Liang Y."/>
            <person name="Zimin A.V."/>
            <person name="Pertea G."/>
            <person name="Qi P."/>
            <person name="Bennetzen J.L."/>
            <person name="Dai X."/>
            <person name="Dawson M.W."/>
            <person name="Muller H.G."/>
            <person name="Kugler K."/>
            <person name="Rivarola-Duarte L."/>
            <person name="Spannagl M."/>
            <person name="Mayer K.F.X."/>
            <person name="Lu F.H."/>
            <person name="Bevan M.W."/>
            <person name="Leroy P."/>
            <person name="Li P."/>
            <person name="You F.M."/>
            <person name="Sun Q."/>
            <person name="Liu Z."/>
            <person name="Lyons E."/>
            <person name="Wicker T."/>
            <person name="Salzberg S.L."/>
            <person name="Devos K.M."/>
            <person name="Dvorak J."/>
        </authorList>
    </citation>
    <scope>NUCLEOTIDE SEQUENCE [LARGE SCALE GENOMIC DNA]</scope>
    <source>
        <strain evidence="2">cv. AL8/78</strain>
    </source>
</reference>
<evidence type="ECO:0000313" key="2">
    <source>
        <dbReference type="EnsemblPlants" id="AET6Gv20773300.4"/>
    </source>
</evidence>
<reference evidence="2" key="4">
    <citation type="submission" date="2019-03" db="UniProtKB">
        <authorList>
            <consortium name="EnsemblPlants"/>
        </authorList>
    </citation>
    <scope>IDENTIFICATION</scope>
</reference>
<organism evidence="2 3">
    <name type="scientific">Aegilops tauschii subsp. strangulata</name>
    <name type="common">Goatgrass</name>
    <dbReference type="NCBI Taxonomy" id="200361"/>
    <lineage>
        <taxon>Eukaryota</taxon>
        <taxon>Viridiplantae</taxon>
        <taxon>Streptophyta</taxon>
        <taxon>Embryophyta</taxon>
        <taxon>Tracheophyta</taxon>
        <taxon>Spermatophyta</taxon>
        <taxon>Magnoliopsida</taxon>
        <taxon>Liliopsida</taxon>
        <taxon>Poales</taxon>
        <taxon>Poaceae</taxon>
        <taxon>BOP clade</taxon>
        <taxon>Pooideae</taxon>
        <taxon>Triticodae</taxon>
        <taxon>Triticeae</taxon>
        <taxon>Triticinae</taxon>
        <taxon>Aegilops</taxon>
    </lineage>
</organism>
<evidence type="ECO:0000313" key="3">
    <source>
        <dbReference type="Proteomes" id="UP000015105"/>
    </source>
</evidence>
<reference evidence="3" key="1">
    <citation type="journal article" date="2014" name="Science">
        <title>Ancient hybridizations among the ancestral genomes of bread wheat.</title>
        <authorList>
            <consortium name="International Wheat Genome Sequencing Consortium,"/>
            <person name="Marcussen T."/>
            <person name="Sandve S.R."/>
            <person name="Heier L."/>
            <person name="Spannagl M."/>
            <person name="Pfeifer M."/>
            <person name="Jakobsen K.S."/>
            <person name="Wulff B.B."/>
            <person name="Steuernagel B."/>
            <person name="Mayer K.F."/>
            <person name="Olsen O.A."/>
        </authorList>
    </citation>
    <scope>NUCLEOTIDE SEQUENCE [LARGE SCALE GENOMIC DNA]</scope>
    <source>
        <strain evidence="3">cv. AL8/78</strain>
    </source>
</reference>
<accession>A0A453PLF8</accession>
<reference evidence="3" key="2">
    <citation type="journal article" date="2017" name="Nat. Plants">
        <title>The Aegilops tauschii genome reveals multiple impacts of transposons.</title>
        <authorList>
            <person name="Zhao G."/>
            <person name="Zou C."/>
            <person name="Li K."/>
            <person name="Wang K."/>
            <person name="Li T."/>
            <person name="Gao L."/>
            <person name="Zhang X."/>
            <person name="Wang H."/>
            <person name="Yang Z."/>
            <person name="Liu X."/>
            <person name="Jiang W."/>
            <person name="Mao L."/>
            <person name="Kong X."/>
            <person name="Jiao Y."/>
            <person name="Jia J."/>
        </authorList>
    </citation>
    <scope>NUCLEOTIDE SEQUENCE [LARGE SCALE GENOMIC DNA]</scope>
    <source>
        <strain evidence="3">cv. AL8/78</strain>
    </source>
</reference>
<dbReference type="Proteomes" id="UP000015105">
    <property type="component" value="Chromosome 6D"/>
</dbReference>